<dbReference type="Gene3D" id="3.30.70.980">
    <property type="match status" value="2"/>
</dbReference>
<keyword evidence="11" id="KW-1185">Reference proteome</keyword>
<evidence type="ECO:0000256" key="4">
    <source>
        <dbReference type="ARBA" id="ARBA00023125"/>
    </source>
</evidence>
<dbReference type="FunFam" id="3.30.70.980:FF:000002">
    <property type="entry name" value="Probable transcriptional regulatory protein YebC"/>
    <property type="match status" value="1"/>
</dbReference>
<evidence type="ECO:0000313" key="10">
    <source>
        <dbReference type="EMBL" id="QGT79299.1"/>
    </source>
</evidence>
<dbReference type="SUPFAM" id="SSF75625">
    <property type="entry name" value="YebC-like"/>
    <property type="match status" value="1"/>
</dbReference>
<feature type="domain" description="TACO1/YebC-like N-terminal" evidence="9">
    <location>
        <begin position="5"/>
        <end position="76"/>
    </location>
</feature>
<sequence>MAGHSKWANIKHRKAAQDKKRGKLWTKIIREITVAARTGGNADPSANPRLRLAWDKALGANMPKDTIERAAKRGAGDLEGQDFVEVTFEGYGPGGVAVYVTGMTDNNTRTVADVRHAFSKNGGNLGTDGSVSFLFSRLGVLYYPPGSDEDPIMEAAMEAGAEDIEVFDDNSIEVTTTPETYSDVKQAMIDAGLPPEESEVTMRASTSAPVEGENAEKVVKLIDMLEDLDDVQEVYHNGEIPEAAYA</sequence>
<dbReference type="FunFam" id="1.10.10.200:FF:000002">
    <property type="entry name" value="Probable transcriptional regulatory protein CLM62_37755"/>
    <property type="match status" value="1"/>
</dbReference>
<dbReference type="NCBIfam" id="TIGR01033">
    <property type="entry name" value="YebC/PmpR family DNA-binding transcriptional regulator"/>
    <property type="match status" value="1"/>
</dbReference>
<dbReference type="Proteomes" id="UP000427716">
    <property type="component" value="Chromosome"/>
</dbReference>
<feature type="region of interest" description="Disordered" evidence="7">
    <location>
        <begin position="1"/>
        <end position="21"/>
    </location>
</feature>
<accession>A0A6I6CYK1</accession>
<dbReference type="AlphaFoldDB" id="A0A6I6CYK1"/>
<reference evidence="10 11" key="1">
    <citation type="submission" date="2019-11" db="EMBL/GenBank/DDBJ databases">
        <authorList>
            <person name="Zhang J."/>
            <person name="Sun C."/>
        </authorList>
    </citation>
    <scope>NUCLEOTIDE SEQUENCE [LARGE SCALE GENOMIC DNA]</scope>
    <source>
        <strain evidence="11">sp2</strain>
    </source>
</reference>
<dbReference type="PANTHER" id="PTHR12532:SF6">
    <property type="entry name" value="TRANSCRIPTIONAL REGULATORY PROTEIN YEBC-RELATED"/>
    <property type="match status" value="1"/>
</dbReference>
<dbReference type="InterPro" id="IPR002876">
    <property type="entry name" value="Transcrip_reg_TACO1-like"/>
</dbReference>
<evidence type="ECO:0000313" key="11">
    <source>
        <dbReference type="Proteomes" id="UP000427716"/>
    </source>
</evidence>
<name>A0A6I6CYK1_9GAMM</name>
<dbReference type="KEGG" id="ghl:GM160_10625"/>
<dbReference type="Pfam" id="PF01709">
    <property type="entry name" value="Transcrip_reg"/>
    <property type="match status" value="1"/>
</dbReference>
<evidence type="ECO:0000256" key="3">
    <source>
        <dbReference type="ARBA" id="ARBA00023015"/>
    </source>
</evidence>
<evidence type="ECO:0000256" key="1">
    <source>
        <dbReference type="ARBA" id="ARBA00008724"/>
    </source>
</evidence>
<dbReference type="EMBL" id="CP046415">
    <property type="protein sequence ID" value="QGT79299.1"/>
    <property type="molecule type" value="Genomic_DNA"/>
</dbReference>
<dbReference type="GO" id="GO:0005829">
    <property type="term" value="C:cytosol"/>
    <property type="evidence" value="ECO:0007669"/>
    <property type="project" value="TreeGrafter"/>
</dbReference>
<dbReference type="RefSeq" id="WP_156575022.1">
    <property type="nucleotide sequence ID" value="NZ_CP046415.1"/>
</dbReference>
<organism evidence="10 11">
    <name type="scientific">Guyparkeria halophila</name>
    <dbReference type="NCBI Taxonomy" id="47960"/>
    <lineage>
        <taxon>Bacteria</taxon>
        <taxon>Pseudomonadati</taxon>
        <taxon>Pseudomonadota</taxon>
        <taxon>Gammaproteobacteria</taxon>
        <taxon>Chromatiales</taxon>
        <taxon>Thioalkalibacteraceae</taxon>
        <taxon>Guyparkeria</taxon>
    </lineage>
</organism>
<dbReference type="InterPro" id="IPR017856">
    <property type="entry name" value="Integrase-like_N"/>
</dbReference>
<dbReference type="InterPro" id="IPR049083">
    <property type="entry name" value="TACO1_YebC_N"/>
</dbReference>
<comment type="similarity">
    <text evidence="1 6">Belongs to the TACO1 family.</text>
</comment>
<dbReference type="NCBIfam" id="NF009044">
    <property type="entry name" value="PRK12378.1"/>
    <property type="match status" value="1"/>
</dbReference>
<feature type="domain" description="TACO1/YebC-like second and third" evidence="8">
    <location>
        <begin position="84"/>
        <end position="237"/>
    </location>
</feature>
<evidence type="ECO:0000256" key="5">
    <source>
        <dbReference type="ARBA" id="ARBA00023163"/>
    </source>
</evidence>
<dbReference type="Gene3D" id="1.10.10.200">
    <property type="match status" value="1"/>
</dbReference>
<gene>
    <name evidence="10" type="ORF">GM160_10625</name>
</gene>
<keyword evidence="2 6" id="KW-0963">Cytoplasm</keyword>
<dbReference type="InterPro" id="IPR029072">
    <property type="entry name" value="YebC-like"/>
</dbReference>
<keyword evidence="3 6" id="KW-0805">Transcription regulation</keyword>
<evidence type="ECO:0000256" key="7">
    <source>
        <dbReference type="SAM" id="MobiDB-lite"/>
    </source>
</evidence>
<dbReference type="InterPro" id="IPR048300">
    <property type="entry name" value="TACO1_YebC-like_2nd/3rd_dom"/>
</dbReference>
<dbReference type="Pfam" id="PF20772">
    <property type="entry name" value="TACO1_YebC_N"/>
    <property type="match status" value="1"/>
</dbReference>
<proteinExistence type="inferred from homology"/>
<dbReference type="NCBIfam" id="NF001030">
    <property type="entry name" value="PRK00110.1"/>
    <property type="match status" value="1"/>
</dbReference>
<keyword evidence="4 6" id="KW-0238">DNA-binding</keyword>
<evidence type="ECO:0000256" key="2">
    <source>
        <dbReference type="ARBA" id="ARBA00022490"/>
    </source>
</evidence>
<dbReference type="HAMAP" id="MF_00693">
    <property type="entry name" value="Transcrip_reg_TACO1"/>
    <property type="match status" value="1"/>
</dbReference>
<dbReference type="InterPro" id="IPR026564">
    <property type="entry name" value="Transcrip_reg_TACO1-like_dom3"/>
</dbReference>
<dbReference type="GO" id="GO:0003677">
    <property type="term" value="F:DNA binding"/>
    <property type="evidence" value="ECO:0007669"/>
    <property type="project" value="UniProtKB-UniRule"/>
</dbReference>
<evidence type="ECO:0000259" key="8">
    <source>
        <dbReference type="Pfam" id="PF01709"/>
    </source>
</evidence>
<protein>
    <recommendedName>
        <fullName evidence="6">Probable transcriptional regulatory protein GM160_10625</fullName>
    </recommendedName>
</protein>
<feature type="compositionally biased region" description="Basic residues" evidence="7">
    <location>
        <begin position="9"/>
        <end position="21"/>
    </location>
</feature>
<evidence type="ECO:0000256" key="6">
    <source>
        <dbReference type="HAMAP-Rule" id="MF_00693"/>
    </source>
</evidence>
<comment type="subcellular location">
    <subcellularLocation>
        <location evidence="6">Cytoplasm</location>
    </subcellularLocation>
</comment>
<keyword evidence="5 6" id="KW-0804">Transcription</keyword>
<dbReference type="PANTHER" id="PTHR12532">
    <property type="entry name" value="TRANSLATIONAL ACTIVATOR OF CYTOCHROME C OXIDASE 1"/>
    <property type="match status" value="1"/>
</dbReference>
<dbReference type="GO" id="GO:0006355">
    <property type="term" value="P:regulation of DNA-templated transcription"/>
    <property type="evidence" value="ECO:0007669"/>
    <property type="project" value="UniProtKB-UniRule"/>
</dbReference>
<evidence type="ECO:0000259" key="9">
    <source>
        <dbReference type="Pfam" id="PF20772"/>
    </source>
</evidence>